<organism evidence="5 6">
    <name type="scientific">Ascobolus immersus RN42</name>
    <dbReference type="NCBI Taxonomy" id="1160509"/>
    <lineage>
        <taxon>Eukaryota</taxon>
        <taxon>Fungi</taxon>
        <taxon>Dikarya</taxon>
        <taxon>Ascomycota</taxon>
        <taxon>Pezizomycotina</taxon>
        <taxon>Pezizomycetes</taxon>
        <taxon>Pezizales</taxon>
        <taxon>Ascobolaceae</taxon>
        <taxon>Ascobolus</taxon>
    </lineage>
</organism>
<protein>
    <recommendedName>
        <fullName evidence="3">Peptide hydrolase</fullName>
        <ecNumber evidence="3">3.4.-.-</ecNumber>
    </recommendedName>
</protein>
<reference evidence="5 6" key="1">
    <citation type="journal article" date="2018" name="Nat. Ecol. Evol.">
        <title>Pezizomycetes genomes reveal the molecular basis of ectomycorrhizal truffle lifestyle.</title>
        <authorList>
            <person name="Murat C."/>
            <person name="Payen T."/>
            <person name="Noel B."/>
            <person name="Kuo A."/>
            <person name="Morin E."/>
            <person name="Chen J."/>
            <person name="Kohler A."/>
            <person name="Krizsan K."/>
            <person name="Balestrini R."/>
            <person name="Da Silva C."/>
            <person name="Montanini B."/>
            <person name="Hainaut M."/>
            <person name="Levati E."/>
            <person name="Barry K.W."/>
            <person name="Belfiori B."/>
            <person name="Cichocki N."/>
            <person name="Clum A."/>
            <person name="Dockter R.B."/>
            <person name="Fauchery L."/>
            <person name="Guy J."/>
            <person name="Iotti M."/>
            <person name="Le Tacon F."/>
            <person name="Lindquist E.A."/>
            <person name="Lipzen A."/>
            <person name="Malagnac F."/>
            <person name="Mello A."/>
            <person name="Molinier V."/>
            <person name="Miyauchi S."/>
            <person name="Poulain J."/>
            <person name="Riccioni C."/>
            <person name="Rubini A."/>
            <person name="Sitrit Y."/>
            <person name="Splivallo R."/>
            <person name="Traeger S."/>
            <person name="Wang M."/>
            <person name="Zifcakova L."/>
            <person name="Wipf D."/>
            <person name="Zambonelli A."/>
            <person name="Paolocci F."/>
            <person name="Nowrousian M."/>
            <person name="Ottonello S."/>
            <person name="Baldrian P."/>
            <person name="Spatafora J.W."/>
            <person name="Henrissat B."/>
            <person name="Nagy L.G."/>
            <person name="Aury J.M."/>
            <person name="Wincker P."/>
            <person name="Grigoriev I.V."/>
            <person name="Bonfante P."/>
            <person name="Martin F.M."/>
        </authorList>
    </citation>
    <scope>NUCLEOTIDE SEQUENCE [LARGE SCALE GENOMIC DNA]</scope>
    <source>
        <strain evidence="5 6">RN42</strain>
    </source>
</reference>
<dbReference type="SUPFAM" id="SSF53187">
    <property type="entry name" value="Zn-dependent exopeptidases"/>
    <property type="match status" value="1"/>
</dbReference>
<dbReference type="EC" id="3.4.-.-" evidence="3"/>
<accession>A0A3N4I8X3</accession>
<keyword evidence="3" id="KW-0378">Hydrolase</keyword>
<dbReference type="InterPro" id="IPR037457">
    <property type="entry name" value="M28_QC"/>
</dbReference>
<gene>
    <name evidence="5" type="ORF">BJ508DRAFT_414414</name>
</gene>
<keyword evidence="3" id="KW-0732">Signal</keyword>
<dbReference type="GO" id="GO:0006508">
    <property type="term" value="P:proteolysis"/>
    <property type="evidence" value="ECO:0007669"/>
    <property type="project" value="UniProtKB-KW"/>
</dbReference>
<dbReference type="CDD" id="cd03880">
    <property type="entry name" value="M28_QC_like"/>
    <property type="match status" value="1"/>
</dbReference>
<evidence type="ECO:0000256" key="3">
    <source>
        <dbReference type="RuleBase" id="RU361240"/>
    </source>
</evidence>
<proteinExistence type="inferred from homology"/>
<dbReference type="InterPro" id="IPR007484">
    <property type="entry name" value="Peptidase_M28"/>
</dbReference>
<dbReference type="GO" id="GO:0008270">
    <property type="term" value="F:zinc ion binding"/>
    <property type="evidence" value="ECO:0007669"/>
    <property type="project" value="TreeGrafter"/>
</dbReference>
<feature type="chain" id="PRO_5017851656" description="Peptide hydrolase" evidence="3">
    <location>
        <begin position="28"/>
        <end position="421"/>
    </location>
</feature>
<evidence type="ECO:0000259" key="4">
    <source>
        <dbReference type="Pfam" id="PF04389"/>
    </source>
</evidence>
<evidence type="ECO:0000256" key="2">
    <source>
        <dbReference type="ARBA" id="ARBA00023315"/>
    </source>
</evidence>
<name>A0A3N4I8X3_ASCIM</name>
<dbReference type="PANTHER" id="PTHR12283">
    <property type="entry name" value="GLUTAMINYL-PEPTIDE CYCLOTRANSFERASE"/>
    <property type="match status" value="1"/>
</dbReference>
<sequence>MHSPLPSLVLLLLSALMPLRRTGPALATAYTALSDTSLPRIPFPSLADINIKSGGLLAPILIPRVPGTEGNRKVRKHFTDFFSHELPNWKLEFDFSNFTTPTSNGKEVPFVNLIARLDPPNADHRDVKRLTLVAHYDSKLTPKGFIGATDSAAPCAMLLHIARAVTPVLESKWADLVRRERDEGFFDLDDPMGLEIIFLDGEEAFENWSDDDSLYGARNLAQAWEHQHYDSGKNLKNRLANIELFVLLDLLGSADPIATIPSYFKDTHWAYKKLSNLESRLRAQGVMKSAVNGARNGKTQGWLFEGEKREDEVWMGGMVGDDHVPFLQRGVKILHLIPTPFPKVWHTEKDDGEHLDLETVRDWAGLMTGFVVEWMGAGDFLPGPPKVEVKERLEKLEKRGEEVVEVKVREGGPPESRKTEL</sequence>
<dbReference type="InterPro" id="IPR040234">
    <property type="entry name" value="QC/QCL"/>
</dbReference>
<keyword evidence="3" id="KW-0645">Protease</keyword>
<comment type="similarity">
    <text evidence="3">Belongs to the peptidase M28 family.</text>
</comment>
<keyword evidence="1" id="KW-0808">Transferase</keyword>
<dbReference type="GO" id="GO:0008233">
    <property type="term" value="F:peptidase activity"/>
    <property type="evidence" value="ECO:0007669"/>
    <property type="project" value="UniProtKB-KW"/>
</dbReference>
<keyword evidence="2" id="KW-0012">Acyltransferase</keyword>
<dbReference type="Pfam" id="PF04389">
    <property type="entry name" value="Peptidase_M28"/>
    <property type="match status" value="1"/>
</dbReference>
<feature type="signal peptide" evidence="3">
    <location>
        <begin position="1"/>
        <end position="27"/>
    </location>
</feature>
<evidence type="ECO:0000313" key="6">
    <source>
        <dbReference type="Proteomes" id="UP000275078"/>
    </source>
</evidence>
<keyword evidence="3" id="KW-0862">Zinc</keyword>
<dbReference type="PANTHER" id="PTHR12283:SF6">
    <property type="entry name" value="GLUTAMINYL-PEPTIDE CYCLOTRANSFERASE-RELATED"/>
    <property type="match status" value="1"/>
</dbReference>
<dbReference type="GO" id="GO:0016603">
    <property type="term" value="F:glutaminyl-peptide cyclotransferase activity"/>
    <property type="evidence" value="ECO:0007669"/>
    <property type="project" value="InterPro"/>
</dbReference>
<dbReference type="EMBL" id="ML119675">
    <property type="protein sequence ID" value="RPA81927.1"/>
    <property type="molecule type" value="Genomic_DNA"/>
</dbReference>
<keyword evidence="6" id="KW-1185">Reference proteome</keyword>
<feature type="domain" description="Peptidase M28" evidence="4">
    <location>
        <begin position="112"/>
        <end position="368"/>
    </location>
</feature>
<dbReference type="Proteomes" id="UP000275078">
    <property type="component" value="Unassembled WGS sequence"/>
</dbReference>
<evidence type="ECO:0000313" key="5">
    <source>
        <dbReference type="EMBL" id="RPA81927.1"/>
    </source>
</evidence>
<keyword evidence="3" id="KW-0479">Metal-binding</keyword>
<dbReference type="OrthoDB" id="3907302at2759"/>
<dbReference type="STRING" id="1160509.A0A3N4I8X3"/>
<dbReference type="AlphaFoldDB" id="A0A3N4I8X3"/>
<dbReference type="Gene3D" id="3.40.630.10">
    <property type="entry name" value="Zn peptidases"/>
    <property type="match status" value="1"/>
</dbReference>
<evidence type="ECO:0000256" key="1">
    <source>
        <dbReference type="ARBA" id="ARBA00022679"/>
    </source>
</evidence>